<name>A0A9D2J2C8_9BACE</name>
<keyword evidence="2" id="KW-0472">Membrane</keyword>
<dbReference type="Proteomes" id="UP000824028">
    <property type="component" value="Unassembled WGS sequence"/>
</dbReference>
<keyword evidence="2" id="KW-1133">Transmembrane helix</keyword>
<keyword evidence="3" id="KW-0732">Signal</keyword>
<sequence>MMKHLILSFLAATALCLVTSAQQRTVTERDSLGRTTRIIEVLDTVRDGHAETDTLSITTYEEPVDKTTSSRTVTVSGDWHLDDFWPFNTALIKGLMLLLVLLFLGFPLILILVIIYFRNKNRKRKYQLLQQALANGQPLPREAFKEITIPDNRTKGFKNIFLGLGLFIFIWALTGEFGLACVGLLVMFVGFGQLAIHYTRPRQEQEATRSHEAEEPRKEDELQTRNDEPAQ</sequence>
<feature type="region of interest" description="Disordered" evidence="1">
    <location>
        <begin position="202"/>
        <end position="231"/>
    </location>
</feature>
<accession>A0A9D2J2C8</accession>
<evidence type="ECO:0000256" key="2">
    <source>
        <dbReference type="SAM" id="Phobius"/>
    </source>
</evidence>
<feature type="transmembrane region" description="Helical" evidence="2">
    <location>
        <begin position="156"/>
        <end position="173"/>
    </location>
</feature>
<proteinExistence type="predicted"/>
<feature type="transmembrane region" description="Helical" evidence="2">
    <location>
        <begin position="95"/>
        <end position="117"/>
    </location>
</feature>
<keyword evidence="2" id="KW-0812">Transmembrane</keyword>
<feature type="transmembrane region" description="Helical" evidence="2">
    <location>
        <begin position="179"/>
        <end position="199"/>
    </location>
</feature>
<protein>
    <submittedName>
        <fullName evidence="5">DUF443 domain-containing protein</fullName>
    </submittedName>
</protein>
<dbReference type="InterPro" id="IPR046216">
    <property type="entry name" value="DUF6249"/>
</dbReference>
<evidence type="ECO:0000256" key="1">
    <source>
        <dbReference type="SAM" id="MobiDB-lite"/>
    </source>
</evidence>
<feature type="domain" description="DUF6249" evidence="4">
    <location>
        <begin position="98"/>
        <end position="199"/>
    </location>
</feature>
<evidence type="ECO:0000313" key="5">
    <source>
        <dbReference type="EMBL" id="HIZ33712.1"/>
    </source>
</evidence>
<feature type="chain" id="PRO_5038822481" evidence="3">
    <location>
        <begin position="24"/>
        <end position="231"/>
    </location>
</feature>
<feature type="signal peptide" evidence="3">
    <location>
        <begin position="1"/>
        <end position="23"/>
    </location>
</feature>
<evidence type="ECO:0000259" key="4">
    <source>
        <dbReference type="Pfam" id="PF19762"/>
    </source>
</evidence>
<reference evidence="5" key="1">
    <citation type="journal article" date="2021" name="PeerJ">
        <title>Extensive microbial diversity within the chicken gut microbiome revealed by metagenomics and culture.</title>
        <authorList>
            <person name="Gilroy R."/>
            <person name="Ravi A."/>
            <person name="Getino M."/>
            <person name="Pursley I."/>
            <person name="Horton D.L."/>
            <person name="Alikhan N.F."/>
            <person name="Baker D."/>
            <person name="Gharbi K."/>
            <person name="Hall N."/>
            <person name="Watson M."/>
            <person name="Adriaenssens E.M."/>
            <person name="Foster-Nyarko E."/>
            <person name="Jarju S."/>
            <person name="Secka A."/>
            <person name="Antonio M."/>
            <person name="Oren A."/>
            <person name="Chaudhuri R.R."/>
            <person name="La Ragione R."/>
            <person name="Hildebrand F."/>
            <person name="Pallen M.J."/>
        </authorList>
    </citation>
    <scope>NUCLEOTIDE SEQUENCE</scope>
    <source>
        <strain evidence="5">ChiHjej9B8-1298</strain>
    </source>
</reference>
<gene>
    <name evidence="5" type="ORF">H9814_09310</name>
</gene>
<reference evidence="5" key="2">
    <citation type="submission" date="2021-04" db="EMBL/GenBank/DDBJ databases">
        <authorList>
            <person name="Gilroy R."/>
        </authorList>
    </citation>
    <scope>NUCLEOTIDE SEQUENCE</scope>
    <source>
        <strain evidence="5">ChiHjej9B8-1298</strain>
    </source>
</reference>
<dbReference type="EMBL" id="DXBX01000075">
    <property type="protein sequence ID" value="HIZ33712.1"/>
    <property type="molecule type" value="Genomic_DNA"/>
</dbReference>
<evidence type="ECO:0000256" key="3">
    <source>
        <dbReference type="SAM" id="SignalP"/>
    </source>
</evidence>
<evidence type="ECO:0000313" key="6">
    <source>
        <dbReference type="Proteomes" id="UP000824028"/>
    </source>
</evidence>
<comment type="caution">
    <text evidence="5">The sequence shown here is derived from an EMBL/GenBank/DDBJ whole genome shotgun (WGS) entry which is preliminary data.</text>
</comment>
<dbReference type="Pfam" id="PF19762">
    <property type="entry name" value="DUF6249"/>
    <property type="match status" value="1"/>
</dbReference>
<organism evidence="5 6">
    <name type="scientific">Candidatus Bacteroides merdigallinarum</name>
    <dbReference type="NCBI Taxonomy" id="2838473"/>
    <lineage>
        <taxon>Bacteria</taxon>
        <taxon>Pseudomonadati</taxon>
        <taxon>Bacteroidota</taxon>
        <taxon>Bacteroidia</taxon>
        <taxon>Bacteroidales</taxon>
        <taxon>Bacteroidaceae</taxon>
        <taxon>Bacteroides</taxon>
    </lineage>
</organism>
<dbReference type="AlphaFoldDB" id="A0A9D2J2C8"/>